<feature type="region of interest" description="Disordered" evidence="1">
    <location>
        <begin position="843"/>
        <end position="866"/>
    </location>
</feature>
<keyword evidence="3" id="KW-1185">Reference proteome</keyword>
<feature type="region of interest" description="Disordered" evidence="1">
    <location>
        <begin position="1"/>
        <end position="32"/>
    </location>
</feature>
<evidence type="ECO:0000256" key="1">
    <source>
        <dbReference type="SAM" id="MobiDB-lite"/>
    </source>
</evidence>
<protein>
    <submittedName>
        <fullName evidence="2">Predicted protein</fullName>
    </submittedName>
</protein>
<dbReference type="OrthoDB" id="10528919at2759"/>
<gene>
    <name evidence="2" type="ORF">NAEGRDRAFT_66061</name>
</gene>
<evidence type="ECO:0000313" key="2">
    <source>
        <dbReference type="EMBL" id="EFC46049.1"/>
    </source>
</evidence>
<evidence type="ECO:0000313" key="3">
    <source>
        <dbReference type="Proteomes" id="UP000006671"/>
    </source>
</evidence>
<dbReference type="AlphaFoldDB" id="D2VB23"/>
<feature type="region of interest" description="Disordered" evidence="1">
    <location>
        <begin position="203"/>
        <end position="247"/>
    </location>
</feature>
<reference evidence="2 3" key="1">
    <citation type="journal article" date="2010" name="Cell">
        <title>The genome of Naegleria gruberi illuminates early eukaryotic versatility.</title>
        <authorList>
            <person name="Fritz-Laylin L.K."/>
            <person name="Prochnik S.E."/>
            <person name="Ginger M.L."/>
            <person name="Dacks J.B."/>
            <person name="Carpenter M.L."/>
            <person name="Field M.C."/>
            <person name="Kuo A."/>
            <person name="Paredez A."/>
            <person name="Chapman J."/>
            <person name="Pham J."/>
            <person name="Shu S."/>
            <person name="Neupane R."/>
            <person name="Cipriano M."/>
            <person name="Mancuso J."/>
            <person name="Tu H."/>
            <person name="Salamov A."/>
            <person name="Lindquist E."/>
            <person name="Shapiro H."/>
            <person name="Lucas S."/>
            <person name="Grigoriev I.V."/>
            <person name="Cande W.Z."/>
            <person name="Fulton C."/>
            <person name="Rokhsar D.S."/>
            <person name="Dawson S.C."/>
        </authorList>
    </citation>
    <scope>NUCLEOTIDE SEQUENCE [LARGE SCALE GENOMIC DNA]</scope>
    <source>
        <strain evidence="2 3">NEG-M</strain>
    </source>
</reference>
<dbReference type="GeneID" id="8859355"/>
<feature type="compositionally biased region" description="Polar residues" evidence="1">
    <location>
        <begin position="212"/>
        <end position="231"/>
    </location>
</feature>
<feature type="compositionally biased region" description="Low complexity" evidence="1">
    <location>
        <begin position="234"/>
        <end position="247"/>
    </location>
</feature>
<proteinExistence type="predicted"/>
<name>D2VB23_NAEGR</name>
<sequence>MFGSTNNKTQYNFETTSTTPFQQQLHNESTRTPNTALNNLIGRKLIDTSLYSTDYSTTEDASVFYTPHSNLGGQQADMLKKNSCPQNPPISNTTKFAQAPFGSFNNELRGQFKSSSQINNHTQTSGNNSLLRRAISQKYSPNVAANTVTFISNNTTASTEDLEDDCFGSPTTPSSYHQQYEVMTSDSATPVSKLSTSTISKKSPLLTDDYSSHQSTNKSTTGCNTLSSGRTKSSEALSSTKSSWSKPKACHSFKIDNPFLNDKSHLNENYSCSYVREDNFMANHHFNRHNTSGHCNNREKKAIFELSVNEEDLRILEEGIPYQNNSSSNTTWFNTTIQPQQFSNNKEETIKPVNPISPPFLNSPQRDHQGNFTKSQIETDKSYNNISKSSTSKDSARYLSIIDHQHTIASTNYENNKLEKIHTDHCDPSHQIDTARCVPKNSTFEINLDGSRSCTSSNDKLQDFKSCMEEVQESAKFQPEKKQTSSRGTTSAVFCSSIITHTAAETGIENNPLLDDCTFLPSPILPKESVRSNNTSTLHIIDHSLLFRDDQEEEETKSIEKTTLVKPDINSRESTQGDKMLQAVSIRNDLNHFSNQLQFVRMPIGGNKARHQQQEQPMVTLKKVTTTPKKNILKQEINRPAAISELACSFKANDGFFMNQSILHQDDMDIDDCEEFEKNKQRFKNKFIKRRAKLLLNSEQVNIITARSLSENLRIVTEKACLLQKLKLQLEEKTLAIQRVCDRIVHEDLSWQLEDIITESTTFWSTCDQVNTASPFSVLQFLNKVCESENEIINAIEDLIDFVITSAKRMCKKHSLNINIILDTIRESAAIELSSTRSYTQLKSAASKQQQRSSSTKPSTTINHHISSNFSPITSFSSTSEYSLYSMKPSNKNITNFEHTTTPETLDQVFDIKKRSELFEIIDNNVDTVLDICSAIRHYASDEKMEALDTVFEEKFSAYCKILDEMKNYSGIDFDISLSGSDVCGVSFY</sequence>
<dbReference type="EMBL" id="GG738860">
    <property type="protein sequence ID" value="EFC46049.1"/>
    <property type="molecule type" value="Genomic_DNA"/>
</dbReference>
<dbReference type="KEGG" id="ngr:NAEGRDRAFT_66061"/>
<accession>D2VB23</accession>
<dbReference type="VEuPathDB" id="AmoebaDB:NAEGRDRAFT_66061"/>
<dbReference type="Proteomes" id="UP000006671">
    <property type="component" value="Unassembled WGS sequence"/>
</dbReference>
<dbReference type="RefSeq" id="XP_002678793.1">
    <property type="nucleotide sequence ID" value="XM_002678747.1"/>
</dbReference>
<organism evidence="3">
    <name type="scientific">Naegleria gruberi</name>
    <name type="common">Amoeba</name>
    <dbReference type="NCBI Taxonomy" id="5762"/>
    <lineage>
        <taxon>Eukaryota</taxon>
        <taxon>Discoba</taxon>
        <taxon>Heterolobosea</taxon>
        <taxon>Tetramitia</taxon>
        <taxon>Eutetramitia</taxon>
        <taxon>Vahlkampfiidae</taxon>
        <taxon>Naegleria</taxon>
    </lineage>
</organism>
<dbReference type="InParanoid" id="D2VB23"/>